<dbReference type="RefSeq" id="WP_105983700.1">
    <property type="nucleotide sequence ID" value="NZ_MQUC01000003.1"/>
</dbReference>
<dbReference type="CDD" id="cd06445">
    <property type="entry name" value="ATase"/>
    <property type="match status" value="1"/>
</dbReference>
<dbReference type="EMBL" id="MQUC01000003">
    <property type="protein sequence ID" value="PRP68020.1"/>
    <property type="molecule type" value="Genomic_DNA"/>
</dbReference>
<comment type="caution">
    <text evidence="3">The sequence shown here is derived from an EMBL/GenBank/DDBJ whole genome shotgun (WGS) entry which is preliminary data.</text>
</comment>
<dbReference type="Pfam" id="PF01035">
    <property type="entry name" value="DNA_binding_1"/>
    <property type="match status" value="1"/>
</dbReference>
<evidence type="ECO:0000256" key="1">
    <source>
        <dbReference type="ARBA" id="ARBA00022763"/>
    </source>
</evidence>
<accession>A0A2S9WX17</accession>
<feature type="domain" description="Methylated-DNA-[protein]-cysteine S-methyltransferase DNA binding" evidence="2">
    <location>
        <begin position="4"/>
        <end position="86"/>
    </location>
</feature>
<keyword evidence="3" id="KW-0489">Methyltransferase</keyword>
<keyword evidence="4" id="KW-1185">Reference proteome</keyword>
<dbReference type="PANTHER" id="PTHR42942:SF1">
    <property type="entry name" value="ALKYLTRANSFERASE-LIKE PROTEIN 1"/>
    <property type="match status" value="1"/>
</dbReference>
<evidence type="ECO:0000313" key="3">
    <source>
        <dbReference type="EMBL" id="PRP68020.1"/>
    </source>
</evidence>
<dbReference type="SUPFAM" id="SSF46767">
    <property type="entry name" value="Methylated DNA-protein cysteine methyltransferase, C-terminal domain"/>
    <property type="match status" value="1"/>
</dbReference>
<dbReference type="AlphaFoldDB" id="A0A2S9WX17"/>
<reference evidence="3 4" key="1">
    <citation type="submission" date="2016-11" db="EMBL/GenBank/DDBJ databases">
        <title>Trade-off between light-utilization and light-protection in marine flavobacteria.</title>
        <authorList>
            <person name="Kumagai Y."/>
        </authorList>
    </citation>
    <scope>NUCLEOTIDE SEQUENCE [LARGE SCALE GENOMIC DNA]</scope>
    <source>
        <strain evidence="3 4">JCM 17109</strain>
    </source>
</reference>
<dbReference type="InterPro" id="IPR052520">
    <property type="entry name" value="ATL_DNA_repair"/>
</dbReference>
<protein>
    <submittedName>
        <fullName evidence="3">Cysteine methyltransferase</fullName>
    </submittedName>
</protein>
<evidence type="ECO:0000259" key="2">
    <source>
        <dbReference type="Pfam" id="PF01035"/>
    </source>
</evidence>
<dbReference type="InterPro" id="IPR036388">
    <property type="entry name" value="WH-like_DNA-bd_sf"/>
</dbReference>
<dbReference type="GO" id="GO:0032259">
    <property type="term" value="P:methylation"/>
    <property type="evidence" value="ECO:0007669"/>
    <property type="project" value="UniProtKB-KW"/>
</dbReference>
<keyword evidence="1" id="KW-0227">DNA damage</keyword>
<dbReference type="PANTHER" id="PTHR42942">
    <property type="entry name" value="6-O-METHYLGUANINE DNA METHYLTRANSFERASE"/>
    <property type="match status" value="1"/>
</dbReference>
<dbReference type="Gene3D" id="1.10.10.10">
    <property type="entry name" value="Winged helix-like DNA-binding domain superfamily/Winged helix DNA-binding domain"/>
    <property type="match status" value="1"/>
</dbReference>
<dbReference type="GO" id="GO:0008168">
    <property type="term" value="F:methyltransferase activity"/>
    <property type="evidence" value="ECO:0007669"/>
    <property type="project" value="UniProtKB-KW"/>
</dbReference>
<organism evidence="3 4">
    <name type="scientific">Nonlabens agnitus</name>
    <dbReference type="NCBI Taxonomy" id="870484"/>
    <lineage>
        <taxon>Bacteria</taxon>
        <taxon>Pseudomonadati</taxon>
        <taxon>Bacteroidota</taxon>
        <taxon>Flavobacteriia</taxon>
        <taxon>Flavobacteriales</taxon>
        <taxon>Flavobacteriaceae</taxon>
        <taxon>Nonlabens</taxon>
    </lineage>
</organism>
<gene>
    <name evidence="3" type="ORF">BST86_13425</name>
</gene>
<dbReference type="Proteomes" id="UP000239532">
    <property type="component" value="Unassembled WGS sequence"/>
</dbReference>
<dbReference type="InterPro" id="IPR014048">
    <property type="entry name" value="MethylDNA_cys_MeTrfase_DNA-bd"/>
</dbReference>
<dbReference type="OrthoDB" id="9132167at2"/>
<name>A0A2S9WX17_9FLAO</name>
<keyword evidence="3" id="KW-0808">Transferase</keyword>
<dbReference type="NCBIfam" id="TIGR00589">
    <property type="entry name" value="ogt"/>
    <property type="match status" value="1"/>
</dbReference>
<dbReference type="InterPro" id="IPR036217">
    <property type="entry name" value="MethylDNA_cys_MeTrfase_DNAb"/>
</dbReference>
<dbReference type="GO" id="GO:0006281">
    <property type="term" value="P:DNA repair"/>
    <property type="evidence" value="ECO:0007669"/>
    <property type="project" value="InterPro"/>
</dbReference>
<evidence type="ECO:0000313" key="4">
    <source>
        <dbReference type="Proteomes" id="UP000239532"/>
    </source>
</evidence>
<sequence length="111" mass="12262">MAGDFFEKVYEVVKQIPAGRVTSYGAIAAYLGAPRSCRAVGYAMNASHSQTDVPAHRVVNRKGLLTGKHHFQGSNLMVQLLESEGVKVKEDQVQDLESIFWDPTDELDPLE</sequence>
<proteinExistence type="predicted"/>